<dbReference type="EMBL" id="JASZZX010000048">
    <property type="protein sequence ID" value="MDM3929838.1"/>
    <property type="molecule type" value="Genomic_DNA"/>
</dbReference>
<evidence type="ECO:0000259" key="1">
    <source>
        <dbReference type="PROSITE" id="PS51186"/>
    </source>
</evidence>
<dbReference type="PROSITE" id="PS51186">
    <property type="entry name" value="GNAT"/>
    <property type="match status" value="1"/>
</dbReference>
<feature type="domain" description="N-acetyltransferase" evidence="1">
    <location>
        <begin position="8"/>
        <end position="141"/>
    </location>
</feature>
<proteinExistence type="predicted"/>
<accession>A0ABT7PA12</accession>
<dbReference type="InterPro" id="IPR016181">
    <property type="entry name" value="Acyl_CoA_acyltransferase"/>
</dbReference>
<dbReference type="Gene3D" id="3.40.630.30">
    <property type="match status" value="1"/>
</dbReference>
<organism evidence="2 3">
    <name type="scientific">Mycobacterium intracellulare subsp. chimaera</name>
    <dbReference type="NCBI Taxonomy" id="222805"/>
    <lineage>
        <taxon>Bacteria</taxon>
        <taxon>Bacillati</taxon>
        <taxon>Actinomycetota</taxon>
        <taxon>Actinomycetes</taxon>
        <taxon>Mycobacteriales</taxon>
        <taxon>Mycobacteriaceae</taxon>
        <taxon>Mycobacterium</taxon>
        <taxon>Mycobacterium avium complex (MAC)</taxon>
    </lineage>
</organism>
<keyword evidence="3" id="KW-1185">Reference proteome</keyword>
<dbReference type="CDD" id="cd04301">
    <property type="entry name" value="NAT_SF"/>
    <property type="match status" value="1"/>
</dbReference>
<evidence type="ECO:0000313" key="2">
    <source>
        <dbReference type="EMBL" id="MDM3929838.1"/>
    </source>
</evidence>
<dbReference type="InterPro" id="IPR000182">
    <property type="entry name" value="GNAT_dom"/>
</dbReference>
<comment type="caution">
    <text evidence="2">The sequence shown here is derived from an EMBL/GenBank/DDBJ whole genome shotgun (WGS) entry which is preliminary data.</text>
</comment>
<evidence type="ECO:0000313" key="3">
    <source>
        <dbReference type="Proteomes" id="UP001529272"/>
    </source>
</evidence>
<dbReference type="Proteomes" id="UP001529272">
    <property type="component" value="Unassembled WGS sequence"/>
</dbReference>
<name>A0ABT7PA12_MYCIT</name>
<sequence>MARNVGNIDIRWRAPVTDAELVALTESHGGRAAAGWWDQVRPHSLGWVTARADGRLVGFVNVAWDGGDHAFLIDTKTAREFQRRGIGTAVVKLATQCAKSAGCEWLHVDFAAENRAFYVDACGFVYPAAAGILDLYSLEAGVASAGAEGR</sequence>
<dbReference type="Pfam" id="PF00583">
    <property type="entry name" value="Acetyltransf_1"/>
    <property type="match status" value="1"/>
</dbReference>
<protein>
    <submittedName>
        <fullName evidence="2">GNAT family N-acetyltransferase</fullName>
    </submittedName>
</protein>
<reference evidence="3" key="1">
    <citation type="submission" date="2023-06" db="EMBL/GenBank/DDBJ databases">
        <title>Itaconate inhibition of nontuberculous mycobacteria.</title>
        <authorList>
            <person name="Spilker T."/>
        </authorList>
    </citation>
    <scope>NUCLEOTIDE SEQUENCE [LARGE SCALE GENOMIC DNA]</scope>
    <source>
        <strain evidence="3">FLAC1071</strain>
    </source>
</reference>
<dbReference type="RefSeq" id="WP_289115692.1">
    <property type="nucleotide sequence ID" value="NZ_JASZZX010000048.1"/>
</dbReference>
<gene>
    <name evidence="2" type="ORF">QRB35_28060</name>
</gene>
<reference evidence="2 3" key="2">
    <citation type="submission" date="2023-06" db="EMBL/GenBank/DDBJ databases">
        <title>Itaconate inhibition of nontuberculous mycobacteria.</title>
        <authorList>
            <person name="Breen P."/>
            <person name="Zimbric M."/>
            <person name="Caverly L."/>
        </authorList>
    </citation>
    <scope>NUCLEOTIDE SEQUENCE [LARGE SCALE GENOMIC DNA]</scope>
    <source>
        <strain evidence="2 3">FLAC1071</strain>
    </source>
</reference>
<dbReference type="SUPFAM" id="SSF55729">
    <property type="entry name" value="Acyl-CoA N-acyltransferases (Nat)"/>
    <property type="match status" value="1"/>
</dbReference>